<protein>
    <submittedName>
        <fullName evidence="2">Uncharacterized protein</fullName>
    </submittedName>
</protein>
<feature type="compositionally biased region" description="Low complexity" evidence="1">
    <location>
        <begin position="27"/>
        <end position="44"/>
    </location>
</feature>
<gene>
    <name evidence="2" type="ORF">BCR44DRAFT_1116439</name>
</gene>
<keyword evidence="3" id="KW-1185">Reference proteome</keyword>
<evidence type="ECO:0000313" key="2">
    <source>
        <dbReference type="EMBL" id="ORZ35700.1"/>
    </source>
</evidence>
<name>A0A1Y2HM81_9FUNG</name>
<organism evidence="2 3">
    <name type="scientific">Catenaria anguillulae PL171</name>
    <dbReference type="NCBI Taxonomy" id="765915"/>
    <lineage>
        <taxon>Eukaryota</taxon>
        <taxon>Fungi</taxon>
        <taxon>Fungi incertae sedis</taxon>
        <taxon>Blastocladiomycota</taxon>
        <taxon>Blastocladiomycetes</taxon>
        <taxon>Blastocladiales</taxon>
        <taxon>Catenariaceae</taxon>
        <taxon>Catenaria</taxon>
    </lineage>
</organism>
<accession>A0A1Y2HM81</accession>
<sequence length="179" mass="19854">MSFPSRPAPPQHKNQFDRPNRPSQLNLVPKRSSSLSSSRKGSVSYLPSPPHTSTLATPTSCYLFPIDEHDTLADSGSESSSDSDSECTLFREVALDQGLRATLPFRDMPARPEDLSHSDLVRLTRMLYMDGMQLRRTVLQLGQQALYFKGQLDAAHVRQSNKQICRCGASKFLGANDEG</sequence>
<dbReference type="EMBL" id="MCFL01000021">
    <property type="protein sequence ID" value="ORZ35700.1"/>
    <property type="molecule type" value="Genomic_DNA"/>
</dbReference>
<evidence type="ECO:0000313" key="3">
    <source>
        <dbReference type="Proteomes" id="UP000193411"/>
    </source>
</evidence>
<proteinExistence type="predicted"/>
<feature type="region of interest" description="Disordered" evidence="1">
    <location>
        <begin position="1"/>
        <end position="52"/>
    </location>
</feature>
<reference evidence="2 3" key="1">
    <citation type="submission" date="2016-07" db="EMBL/GenBank/DDBJ databases">
        <title>Pervasive Adenine N6-methylation of Active Genes in Fungi.</title>
        <authorList>
            <consortium name="DOE Joint Genome Institute"/>
            <person name="Mondo S.J."/>
            <person name="Dannebaum R.O."/>
            <person name="Kuo R.C."/>
            <person name="Labutti K."/>
            <person name="Haridas S."/>
            <person name="Kuo A."/>
            <person name="Salamov A."/>
            <person name="Ahrendt S.R."/>
            <person name="Lipzen A."/>
            <person name="Sullivan W."/>
            <person name="Andreopoulos W.B."/>
            <person name="Clum A."/>
            <person name="Lindquist E."/>
            <person name="Daum C."/>
            <person name="Ramamoorthy G.K."/>
            <person name="Gryganskyi A."/>
            <person name="Culley D."/>
            <person name="Magnuson J.K."/>
            <person name="James T.Y."/>
            <person name="O'Malley M.A."/>
            <person name="Stajich J.E."/>
            <person name="Spatafora J.W."/>
            <person name="Visel A."/>
            <person name="Grigoriev I.V."/>
        </authorList>
    </citation>
    <scope>NUCLEOTIDE SEQUENCE [LARGE SCALE GENOMIC DNA]</scope>
    <source>
        <strain evidence="2 3">PL171</strain>
    </source>
</reference>
<feature type="compositionally biased region" description="Pro residues" evidence="1">
    <location>
        <begin position="1"/>
        <end position="10"/>
    </location>
</feature>
<dbReference type="AlphaFoldDB" id="A0A1Y2HM81"/>
<comment type="caution">
    <text evidence="2">The sequence shown here is derived from an EMBL/GenBank/DDBJ whole genome shotgun (WGS) entry which is preliminary data.</text>
</comment>
<dbReference type="Proteomes" id="UP000193411">
    <property type="component" value="Unassembled WGS sequence"/>
</dbReference>
<evidence type="ECO:0000256" key="1">
    <source>
        <dbReference type="SAM" id="MobiDB-lite"/>
    </source>
</evidence>